<dbReference type="InterPro" id="IPR002711">
    <property type="entry name" value="HNH"/>
</dbReference>
<dbReference type="EMBL" id="RCBY01000094">
    <property type="protein sequence ID" value="RQH39592.1"/>
    <property type="molecule type" value="Genomic_DNA"/>
</dbReference>
<keyword evidence="3" id="KW-1185">Reference proteome</keyword>
<sequence length="40" mass="4697">MVPKSLGGKDEYKNWQLLHRHCHDTKTFIDRSYGTKSDCT</sequence>
<dbReference type="RefSeq" id="WP_124144289.1">
    <property type="nucleotide sequence ID" value="NZ_CAWOKI010000005.1"/>
</dbReference>
<dbReference type="AlphaFoldDB" id="A0A3N6NU54"/>
<dbReference type="GO" id="GO:0008270">
    <property type="term" value="F:zinc ion binding"/>
    <property type="evidence" value="ECO:0007669"/>
    <property type="project" value="InterPro"/>
</dbReference>
<dbReference type="Proteomes" id="UP000269154">
    <property type="component" value="Unassembled WGS sequence"/>
</dbReference>
<reference evidence="2 3" key="1">
    <citation type="journal article" date="2018" name="ACS Chem. Biol.">
        <title>Ketoreductase domain dysfunction expands chemodiversity: malyngamide biosynthesis in the cyanobacterium Okeania hirsuta.</title>
        <authorList>
            <person name="Moss N.A."/>
            <person name="Leao T."/>
            <person name="Rankin M."/>
            <person name="McCullough T.M."/>
            <person name="Qu P."/>
            <person name="Korobeynikov A."/>
            <person name="Smith J.L."/>
            <person name="Gerwick L."/>
            <person name="Gerwick W.H."/>
        </authorList>
    </citation>
    <scope>NUCLEOTIDE SEQUENCE [LARGE SCALE GENOMIC DNA]</scope>
    <source>
        <strain evidence="2 3">PAB10Feb10-1</strain>
    </source>
</reference>
<dbReference type="CDD" id="cd00085">
    <property type="entry name" value="HNHc"/>
    <property type="match status" value="1"/>
</dbReference>
<evidence type="ECO:0000313" key="2">
    <source>
        <dbReference type="EMBL" id="RQH39592.1"/>
    </source>
</evidence>
<feature type="domain" description="HNH" evidence="1">
    <location>
        <begin position="2"/>
        <end position="27"/>
    </location>
</feature>
<dbReference type="OrthoDB" id="468044at2"/>
<evidence type="ECO:0000313" key="3">
    <source>
        <dbReference type="Proteomes" id="UP000269154"/>
    </source>
</evidence>
<dbReference type="GO" id="GO:0003676">
    <property type="term" value="F:nucleic acid binding"/>
    <property type="evidence" value="ECO:0007669"/>
    <property type="project" value="InterPro"/>
</dbReference>
<dbReference type="Gene3D" id="1.10.30.50">
    <property type="match status" value="1"/>
</dbReference>
<evidence type="ECO:0000259" key="1">
    <source>
        <dbReference type="Pfam" id="PF01844"/>
    </source>
</evidence>
<dbReference type="Pfam" id="PF01844">
    <property type="entry name" value="HNH"/>
    <property type="match status" value="1"/>
</dbReference>
<gene>
    <name evidence="2" type="ORF">D5R40_16925</name>
</gene>
<organism evidence="2 3">
    <name type="scientific">Okeania hirsuta</name>
    <dbReference type="NCBI Taxonomy" id="1458930"/>
    <lineage>
        <taxon>Bacteria</taxon>
        <taxon>Bacillati</taxon>
        <taxon>Cyanobacteriota</taxon>
        <taxon>Cyanophyceae</taxon>
        <taxon>Oscillatoriophycideae</taxon>
        <taxon>Oscillatoriales</taxon>
        <taxon>Microcoleaceae</taxon>
        <taxon>Okeania</taxon>
    </lineage>
</organism>
<accession>A0A3N6NU54</accession>
<dbReference type="InterPro" id="IPR003615">
    <property type="entry name" value="HNH_nuc"/>
</dbReference>
<protein>
    <recommendedName>
        <fullName evidence="1">HNH domain-containing protein</fullName>
    </recommendedName>
</protein>
<name>A0A3N6NU54_9CYAN</name>
<dbReference type="GO" id="GO:0004519">
    <property type="term" value="F:endonuclease activity"/>
    <property type="evidence" value="ECO:0007669"/>
    <property type="project" value="InterPro"/>
</dbReference>
<comment type="caution">
    <text evidence="2">The sequence shown here is derived from an EMBL/GenBank/DDBJ whole genome shotgun (WGS) entry which is preliminary data.</text>
</comment>
<proteinExistence type="predicted"/>